<feature type="compositionally biased region" description="Polar residues" evidence="1">
    <location>
        <begin position="148"/>
        <end position="160"/>
    </location>
</feature>
<reference evidence="2" key="1">
    <citation type="submission" date="2016-10" db="EMBL/GenBank/DDBJ databases">
        <authorList>
            <person name="Benchimol M."/>
            <person name="Almeida L.G."/>
            <person name="Vasconcelos A.T."/>
            <person name="Perreira-Neves A."/>
            <person name="Rosa I.A."/>
            <person name="Tasca T."/>
            <person name="Bogo M.R."/>
            <person name="de Souza W."/>
        </authorList>
    </citation>
    <scope>NUCLEOTIDE SEQUENCE [LARGE SCALE GENOMIC DNA]</scope>
    <source>
        <strain evidence="2">K</strain>
    </source>
</reference>
<proteinExistence type="predicted"/>
<sequence>MIKINCFTCEEYVACVIHQVNPNLMKYLHDLDKNLISSQKFLPLVLYFNDIKMMRLFISHIPDIKKELKSYQTLCQTYYLDKSLSVANQQIKDMQKLIKKKGNQSMSYNVKIGIMIIQKSHIFEKNDKNKNSTKKKDCANKVSRRNKQGLTLNRTKPWNA</sequence>
<dbReference type="GeneID" id="94842694"/>
<dbReference type="EMBL" id="MLAK01000905">
    <property type="protein sequence ID" value="OHT01566.1"/>
    <property type="molecule type" value="Genomic_DNA"/>
</dbReference>
<comment type="caution">
    <text evidence="2">The sequence shown here is derived from an EMBL/GenBank/DDBJ whole genome shotgun (WGS) entry which is preliminary data.</text>
</comment>
<dbReference type="Proteomes" id="UP000179807">
    <property type="component" value="Unassembled WGS sequence"/>
</dbReference>
<dbReference type="RefSeq" id="XP_068354702.1">
    <property type="nucleotide sequence ID" value="XM_068507990.1"/>
</dbReference>
<evidence type="ECO:0000313" key="2">
    <source>
        <dbReference type="EMBL" id="OHT01566.1"/>
    </source>
</evidence>
<dbReference type="VEuPathDB" id="TrichDB:TRFO_31545"/>
<keyword evidence="3" id="KW-1185">Reference proteome</keyword>
<protein>
    <submittedName>
        <fullName evidence="2">Uncharacterized protein</fullName>
    </submittedName>
</protein>
<gene>
    <name evidence="2" type="ORF">TRFO_31545</name>
</gene>
<feature type="compositionally biased region" description="Basic and acidic residues" evidence="1">
    <location>
        <begin position="126"/>
        <end position="139"/>
    </location>
</feature>
<organism evidence="2 3">
    <name type="scientific">Tritrichomonas foetus</name>
    <dbReference type="NCBI Taxonomy" id="1144522"/>
    <lineage>
        <taxon>Eukaryota</taxon>
        <taxon>Metamonada</taxon>
        <taxon>Parabasalia</taxon>
        <taxon>Tritrichomonadida</taxon>
        <taxon>Tritrichomonadidae</taxon>
        <taxon>Tritrichomonas</taxon>
    </lineage>
</organism>
<accession>A0A1J4JVK9</accession>
<feature type="region of interest" description="Disordered" evidence="1">
    <location>
        <begin position="126"/>
        <end position="160"/>
    </location>
</feature>
<evidence type="ECO:0000256" key="1">
    <source>
        <dbReference type="SAM" id="MobiDB-lite"/>
    </source>
</evidence>
<evidence type="ECO:0000313" key="3">
    <source>
        <dbReference type="Proteomes" id="UP000179807"/>
    </source>
</evidence>
<name>A0A1J4JVK9_9EUKA</name>
<dbReference type="AlphaFoldDB" id="A0A1J4JVK9"/>